<organism evidence="1 2">
    <name type="scientific">Stentor coeruleus</name>
    <dbReference type="NCBI Taxonomy" id="5963"/>
    <lineage>
        <taxon>Eukaryota</taxon>
        <taxon>Sar</taxon>
        <taxon>Alveolata</taxon>
        <taxon>Ciliophora</taxon>
        <taxon>Postciliodesmatophora</taxon>
        <taxon>Heterotrichea</taxon>
        <taxon>Heterotrichida</taxon>
        <taxon>Stentoridae</taxon>
        <taxon>Stentor</taxon>
    </lineage>
</organism>
<gene>
    <name evidence="1" type="ORF">SteCoe_6269</name>
</gene>
<evidence type="ECO:0000313" key="1">
    <source>
        <dbReference type="EMBL" id="OMJ91201.1"/>
    </source>
</evidence>
<evidence type="ECO:0000313" key="2">
    <source>
        <dbReference type="Proteomes" id="UP000187209"/>
    </source>
</evidence>
<name>A0A1R2CQC4_9CILI</name>
<dbReference type="EMBL" id="MPUH01000086">
    <property type="protein sequence ID" value="OMJ91201.1"/>
    <property type="molecule type" value="Genomic_DNA"/>
</dbReference>
<accession>A0A1R2CQC4</accession>
<reference evidence="1 2" key="1">
    <citation type="submission" date="2016-11" db="EMBL/GenBank/DDBJ databases">
        <title>The macronuclear genome of Stentor coeruleus: a giant cell with tiny introns.</title>
        <authorList>
            <person name="Slabodnick M."/>
            <person name="Ruby J.G."/>
            <person name="Reiff S.B."/>
            <person name="Swart E.C."/>
            <person name="Gosai S."/>
            <person name="Prabakaran S."/>
            <person name="Witkowska E."/>
            <person name="Larue G.E."/>
            <person name="Fisher S."/>
            <person name="Freeman R.M."/>
            <person name="Gunawardena J."/>
            <person name="Chu W."/>
            <person name="Stover N.A."/>
            <person name="Gregory B.D."/>
            <person name="Nowacki M."/>
            <person name="Derisi J."/>
            <person name="Roy S.W."/>
            <person name="Marshall W.F."/>
            <person name="Sood P."/>
        </authorList>
    </citation>
    <scope>NUCLEOTIDE SEQUENCE [LARGE SCALE GENOMIC DNA]</scope>
    <source>
        <strain evidence="1">WM001</strain>
    </source>
</reference>
<dbReference type="Proteomes" id="UP000187209">
    <property type="component" value="Unassembled WGS sequence"/>
</dbReference>
<comment type="caution">
    <text evidence="1">The sequence shown here is derived from an EMBL/GenBank/DDBJ whole genome shotgun (WGS) entry which is preliminary data.</text>
</comment>
<keyword evidence="2" id="KW-1185">Reference proteome</keyword>
<proteinExistence type="predicted"/>
<sequence>MLKHCLRKFAYVPKQKLTFIDGKSLIMEEKIIGSIEKSLKISWGVVFSFSYLISDNSHDVALNVGLSMIPFFGFHANLILAKMFCVKKLYLDEDGKNIWVQTYFSETLNKVKIAKLEFEEMKKFKRFNPMLKIIVISSNASAYISKSSEIYYKDVLDKILECKEIQVGIPNK</sequence>
<protein>
    <submittedName>
        <fullName evidence="1">Uncharacterized protein</fullName>
    </submittedName>
</protein>
<dbReference type="AlphaFoldDB" id="A0A1R2CQC4"/>